<dbReference type="FunFam" id="3.80.10.10:FF:001164">
    <property type="entry name" value="GH01279p"/>
    <property type="match status" value="1"/>
</dbReference>
<dbReference type="GO" id="GO:0005737">
    <property type="term" value="C:cytoplasm"/>
    <property type="evidence" value="ECO:0007669"/>
    <property type="project" value="TreeGrafter"/>
</dbReference>
<evidence type="ECO:0000313" key="4">
    <source>
        <dbReference type="EMBL" id="PFX12706.1"/>
    </source>
</evidence>
<dbReference type="InterPro" id="IPR027417">
    <property type="entry name" value="P-loop_NTPase"/>
</dbReference>
<gene>
    <name evidence="4" type="primary">LRRC1</name>
    <name evidence="4" type="ORF">AWC38_SpisGene23292</name>
</gene>
<dbReference type="Pfam" id="PF00560">
    <property type="entry name" value="LRR_1"/>
    <property type="match status" value="1"/>
</dbReference>
<name>A0A2B4R6B5_STYPI</name>
<dbReference type="STRING" id="50429.A0A2B4R6B5"/>
<evidence type="ECO:0000259" key="3">
    <source>
        <dbReference type="Pfam" id="PF23598"/>
    </source>
</evidence>
<dbReference type="InterPro" id="IPR055414">
    <property type="entry name" value="LRR_R13L4/SHOC2-like"/>
</dbReference>
<dbReference type="PRINTS" id="PR00019">
    <property type="entry name" value="LEURICHRPT"/>
</dbReference>
<dbReference type="InterPro" id="IPR003591">
    <property type="entry name" value="Leu-rich_rpt_typical-subtyp"/>
</dbReference>
<dbReference type="SMART" id="SM00365">
    <property type="entry name" value="LRR_SD22"/>
    <property type="match status" value="6"/>
</dbReference>
<dbReference type="Gene3D" id="3.40.50.300">
    <property type="entry name" value="P-loop containing nucleotide triphosphate hydrolases"/>
    <property type="match status" value="1"/>
</dbReference>
<dbReference type="Proteomes" id="UP000225706">
    <property type="component" value="Unassembled WGS sequence"/>
</dbReference>
<dbReference type="InterPro" id="IPR001611">
    <property type="entry name" value="Leu-rich_rpt"/>
</dbReference>
<accession>A0A2B4R6B5</accession>
<dbReference type="AlphaFoldDB" id="A0A2B4R6B5"/>
<sequence>MVELEELWLNDKQLTVLSPAMKQLKTLKYLSVRGNHFTVEGMRSVMELKDKIDRVYSDVPDSKRAKGSKAHVQLAYEEALKDGYVQVYHGRIILVGQDRAGKTSLKKSLLGPPFDPKEQSTEGIEVDPSKCEIDVDQAVKNWQLSRESKPGLLECSKDLAKIVADKMCGADISRKKIVKEDTIDGGKLKLKDEVGDVFKSKQFPMNEMEFLSKEELRRKMLRSLGGKSLDLSVQSLHELPAALFGFTELEELDLSWNKLTTIPESIGKLKNLMKLDVSLNKLSIFPTSLTQLKKLRVLNIRDDNLTTIPDAIGDMVGLEGLKLSGNQLTVLSPAITQLKKLKVLDISYNNLTSIPDAIGEMVELERLVLSYNRLTVLSPAIKQLRKLRKLYISDNKLTTIPDGIGEMVELERLWLMFNQLTVLSPAIKQLKKLKVLDISYNNLTSIPDAIGEMVELERLVLSYNHLTVLSPAIKQLKKLKWLYISYNKLTTIPDDVAKIVVGRMCGADISQFLKEETTEEGELKLEDEVEGDFKSKQVIEALVAKQIYHRNLQQLEHYARKDCFMENAKEFDSMISFYHGLGMIIKHRSTVVLKAQWLIDLFKQLITIPPFNKQNPLNTKYWQELEGSGILSMEHVDHVFSSFIGQGIIKEDILDMMERFGLIAKFSVSPTDVKYFVPA</sequence>
<keyword evidence="1" id="KW-0433">Leucine-rich repeat</keyword>
<reference evidence="5" key="1">
    <citation type="journal article" date="2017" name="bioRxiv">
        <title>Comparative analysis of the genomes of Stylophora pistillata and Acropora digitifera provides evidence for extensive differences between species of corals.</title>
        <authorList>
            <person name="Voolstra C.R."/>
            <person name="Li Y."/>
            <person name="Liew Y.J."/>
            <person name="Baumgarten S."/>
            <person name="Zoccola D."/>
            <person name="Flot J.-F."/>
            <person name="Tambutte S."/>
            <person name="Allemand D."/>
            <person name="Aranda M."/>
        </authorList>
    </citation>
    <scope>NUCLEOTIDE SEQUENCE [LARGE SCALE GENOMIC DNA]</scope>
</reference>
<evidence type="ECO:0000313" key="5">
    <source>
        <dbReference type="Proteomes" id="UP000225706"/>
    </source>
</evidence>
<dbReference type="PANTHER" id="PTHR48051:SF36">
    <property type="entry name" value="CASPASE FAMILY P20 DOMAIN-CONTAINING PROTEIN"/>
    <property type="match status" value="1"/>
</dbReference>
<comment type="caution">
    <text evidence="4">The sequence shown here is derived from an EMBL/GenBank/DDBJ whole genome shotgun (WGS) entry which is preliminary data.</text>
</comment>
<feature type="domain" description="Disease resistance R13L4/SHOC-2-like LRR" evidence="3">
    <location>
        <begin position="335"/>
        <end position="441"/>
    </location>
</feature>
<dbReference type="SUPFAM" id="SSF52075">
    <property type="entry name" value="Outer arm dynein light chain 1"/>
    <property type="match status" value="1"/>
</dbReference>
<dbReference type="Pfam" id="PF13516">
    <property type="entry name" value="LRR_6"/>
    <property type="match status" value="1"/>
</dbReference>
<dbReference type="InterPro" id="IPR050216">
    <property type="entry name" value="LRR_domain-containing"/>
</dbReference>
<keyword evidence="5" id="KW-1185">Reference proteome</keyword>
<dbReference type="OrthoDB" id="5979738at2759"/>
<feature type="non-terminal residue" evidence="4">
    <location>
        <position position="679"/>
    </location>
</feature>
<dbReference type="Pfam" id="PF23598">
    <property type="entry name" value="LRR_14"/>
    <property type="match status" value="1"/>
</dbReference>
<dbReference type="EMBL" id="LSMT01001223">
    <property type="protein sequence ID" value="PFX12706.1"/>
    <property type="molecule type" value="Genomic_DNA"/>
</dbReference>
<dbReference type="InterPro" id="IPR032675">
    <property type="entry name" value="LRR_dom_sf"/>
</dbReference>
<dbReference type="SMART" id="SM00364">
    <property type="entry name" value="LRR_BAC"/>
    <property type="match status" value="9"/>
</dbReference>
<keyword evidence="2" id="KW-0677">Repeat</keyword>
<dbReference type="Gene3D" id="3.80.10.10">
    <property type="entry name" value="Ribonuclease Inhibitor"/>
    <property type="match status" value="2"/>
</dbReference>
<evidence type="ECO:0000256" key="1">
    <source>
        <dbReference type="ARBA" id="ARBA00022614"/>
    </source>
</evidence>
<dbReference type="PANTHER" id="PTHR48051">
    <property type="match status" value="1"/>
</dbReference>
<dbReference type="GO" id="GO:0009966">
    <property type="term" value="P:regulation of signal transduction"/>
    <property type="evidence" value="ECO:0007669"/>
    <property type="project" value="UniProtKB-ARBA"/>
</dbReference>
<dbReference type="PROSITE" id="PS51450">
    <property type="entry name" value="LRR"/>
    <property type="match status" value="5"/>
</dbReference>
<dbReference type="SMART" id="SM00369">
    <property type="entry name" value="LRR_TYP"/>
    <property type="match status" value="10"/>
</dbReference>
<protein>
    <submittedName>
        <fullName evidence="4">Leucine-rich repeat-containing protein 1</fullName>
    </submittedName>
</protein>
<organism evidence="4 5">
    <name type="scientific">Stylophora pistillata</name>
    <name type="common">Smooth cauliflower coral</name>
    <dbReference type="NCBI Taxonomy" id="50429"/>
    <lineage>
        <taxon>Eukaryota</taxon>
        <taxon>Metazoa</taxon>
        <taxon>Cnidaria</taxon>
        <taxon>Anthozoa</taxon>
        <taxon>Hexacorallia</taxon>
        <taxon>Scleractinia</taxon>
        <taxon>Astrocoeniina</taxon>
        <taxon>Pocilloporidae</taxon>
        <taxon>Stylophora</taxon>
    </lineage>
</organism>
<proteinExistence type="predicted"/>
<dbReference type="SUPFAM" id="SSF52058">
    <property type="entry name" value="L domain-like"/>
    <property type="match status" value="1"/>
</dbReference>
<dbReference type="Pfam" id="PF13855">
    <property type="entry name" value="LRR_8"/>
    <property type="match status" value="2"/>
</dbReference>
<evidence type="ECO:0000256" key="2">
    <source>
        <dbReference type="ARBA" id="ARBA00022737"/>
    </source>
</evidence>